<reference evidence="3 4" key="1">
    <citation type="submission" date="2017-04" db="EMBL/GenBank/DDBJ databases">
        <title>Burkholderia puraquae sp. nov., a novel Burkholderia cepacia complex species from hospital setting samples.</title>
        <authorList>
            <person name="Martina P."/>
            <person name="Leguizamon M."/>
            <person name="Prieto C."/>
            <person name="Sousa S."/>
            <person name="Montanaro P."/>
            <person name="Draghi W."/>
            <person name="Staembler M."/>
            <person name="Bettiol M."/>
            <person name="Figoli C."/>
            <person name="Palau J."/>
            <person name="Alvarez F."/>
            <person name="Benetti S."/>
            <person name="Anchat E."/>
            <person name="Vescina C."/>
            <person name="Ferreras J."/>
            <person name="Lasch P."/>
            <person name="Lagares A."/>
            <person name="Zorreguieta A."/>
            <person name="Yantorno O."/>
            <person name="Bosch A."/>
        </authorList>
    </citation>
    <scope>NUCLEOTIDE SEQUENCE [LARGE SCALE GENOMIC DNA]</scope>
    <source>
        <strain evidence="3 4">CAMPA 1040</strain>
    </source>
</reference>
<evidence type="ECO:0000256" key="1">
    <source>
        <dbReference type="ARBA" id="ARBA00023125"/>
    </source>
</evidence>
<evidence type="ECO:0000313" key="3">
    <source>
        <dbReference type="EMBL" id="ORT85269.1"/>
    </source>
</evidence>
<comment type="caution">
    <text evidence="3">The sequence shown here is derived from an EMBL/GenBank/DDBJ whole genome shotgun (WGS) entry which is preliminary data.</text>
</comment>
<gene>
    <name evidence="3" type="ORF">B7G54_15720</name>
</gene>
<feature type="domain" description="AraC-type transcription regulator ligand-binding" evidence="2">
    <location>
        <begin position="6"/>
        <end position="77"/>
    </location>
</feature>
<accession>A0A1X1PGC4</accession>
<dbReference type="Pfam" id="PF12852">
    <property type="entry name" value="Cupin_6"/>
    <property type="match status" value="1"/>
</dbReference>
<dbReference type="EMBL" id="NBYX01000007">
    <property type="protein sequence ID" value="ORT85269.1"/>
    <property type="molecule type" value="Genomic_DNA"/>
</dbReference>
<proteinExistence type="predicted"/>
<organism evidence="3 4">
    <name type="scientific">Burkholderia puraquae</name>
    <dbReference type="NCBI Taxonomy" id="1904757"/>
    <lineage>
        <taxon>Bacteria</taxon>
        <taxon>Pseudomonadati</taxon>
        <taxon>Pseudomonadota</taxon>
        <taxon>Betaproteobacteria</taxon>
        <taxon>Burkholderiales</taxon>
        <taxon>Burkholderiaceae</taxon>
        <taxon>Burkholderia</taxon>
        <taxon>Burkholderia cepacia complex</taxon>
    </lineage>
</organism>
<evidence type="ECO:0000259" key="2">
    <source>
        <dbReference type="Pfam" id="PF12852"/>
    </source>
</evidence>
<dbReference type="GO" id="GO:0003677">
    <property type="term" value="F:DNA binding"/>
    <property type="evidence" value="ECO:0007669"/>
    <property type="project" value="UniProtKB-KW"/>
</dbReference>
<dbReference type="InterPro" id="IPR032783">
    <property type="entry name" value="AraC_lig"/>
</dbReference>
<evidence type="ECO:0000313" key="4">
    <source>
        <dbReference type="Proteomes" id="UP000193146"/>
    </source>
</evidence>
<dbReference type="Proteomes" id="UP000193146">
    <property type="component" value="Unassembled WGS sequence"/>
</dbReference>
<protein>
    <recommendedName>
        <fullName evidence="2">AraC-type transcription regulator ligand-binding domain-containing protein</fullName>
    </recommendedName>
</protein>
<sequence length="152" mass="16470">MTLESDWLSRFMALVTVTGKLEIRCTFGAPWAVTYERSPAREIPYHVVLRGRAILETRVGADQQLDRFEILLAQRAAGERAFGVEHGRERVRREMADGGEQVGDGAAGDLADLCVHVGGCAGGGFDGGDGDAAHDWLLDRKVDARSFGVTPL</sequence>
<name>A0A1X1PGC4_9BURK</name>
<keyword evidence="1" id="KW-0238">DNA-binding</keyword>
<dbReference type="AlphaFoldDB" id="A0A1X1PGC4"/>
<keyword evidence="4" id="KW-1185">Reference proteome</keyword>